<feature type="region of interest" description="Disordered" evidence="3">
    <location>
        <begin position="429"/>
        <end position="451"/>
    </location>
</feature>
<organism evidence="5 6">
    <name type="scientific">Aspergillus puulaauensis</name>
    <dbReference type="NCBI Taxonomy" id="1220207"/>
    <lineage>
        <taxon>Eukaryota</taxon>
        <taxon>Fungi</taxon>
        <taxon>Dikarya</taxon>
        <taxon>Ascomycota</taxon>
        <taxon>Pezizomycotina</taxon>
        <taxon>Eurotiomycetes</taxon>
        <taxon>Eurotiomycetidae</taxon>
        <taxon>Eurotiales</taxon>
        <taxon>Aspergillaceae</taxon>
        <taxon>Aspergillus</taxon>
    </lineage>
</organism>
<feature type="compositionally biased region" description="Pro residues" evidence="3">
    <location>
        <begin position="395"/>
        <end position="408"/>
    </location>
</feature>
<dbReference type="InterPro" id="IPR035979">
    <property type="entry name" value="RBD_domain_sf"/>
</dbReference>
<dbReference type="InterPro" id="IPR000504">
    <property type="entry name" value="RRM_dom"/>
</dbReference>
<dbReference type="PROSITE" id="PS50102">
    <property type="entry name" value="RRM"/>
    <property type="match status" value="1"/>
</dbReference>
<dbReference type="GeneID" id="64972235"/>
<dbReference type="GO" id="GO:0003723">
    <property type="term" value="F:RNA binding"/>
    <property type="evidence" value="ECO:0007669"/>
    <property type="project" value="UniProtKB-UniRule"/>
</dbReference>
<dbReference type="InterPro" id="IPR052462">
    <property type="entry name" value="SLIRP/GR-RBP-like"/>
</dbReference>
<dbReference type="AlphaFoldDB" id="A0A7R7XJ05"/>
<feature type="compositionally biased region" description="Basic and acidic residues" evidence="3">
    <location>
        <begin position="154"/>
        <end position="164"/>
    </location>
</feature>
<evidence type="ECO:0000313" key="5">
    <source>
        <dbReference type="EMBL" id="BCS22230.1"/>
    </source>
</evidence>
<evidence type="ECO:0000256" key="2">
    <source>
        <dbReference type="PROSITE-ProRule" id="PRU00176"/>
    </source>
</evidence>
<feature type="compositionally biased region" description="Polar residues" evidence="3">
    <location>
        <begin position="570"/>
        <end position="587"/>
    </location>
</feature>
<feature type="region of interest" description="Disordered" evidence="3">
    <location>
        <begin position="350"/>
        <end position="408"/>
    </location>
</feature>
<protein>
    <recommendedName>
        <fullName evidence="4">RRM domain-containing protein</fullName>
    </recommendedName>
</protein>
<dbReference type="Gene3D" id="3.30.70.330">
    <property type="match status" value="1"/>
</dbReference>
<evidence type="ECO:0000259" key="4">
    <source>
        <dbReference type="PROSITE" id="PS50102"/>
    </source>
</evidence>
<gene>
    <name evidence="5" type="ORF">APUU_30455A</name>
</gene>
<dbReference type="EMBL" id="AP024445">
    <property type="protein sequence ID" value="BCS22230.1"/>
    <property type="molecule type" value="Genomic_DNA"/>
</dbReference>
<dbReference type="PANTHER" id="PTHR48027">
    <property type="entry name" value="HETEROGENEOUS NUCLEAR RIBONUCLEOPROTEIN 87F-RELATED"/>
    <property type="match status" value="1"/>
</dbReference>
<evidence type="ECO:0000256" key="1">
    <source>
        <dbReference type="ARBA" id="ARBA00022884"/>
    </source>
</evidence>
<feature type="compositionally biased region" description="Low complexity" evidence="3">
    <location>
        <begin position="355"/>
        <end position="373"/>
    </location>
</feature>
<accession>A0A7R7XJ05</accession>
<feature type="compositionally biased region" description="Polar residues" evidence="3">
    <location>
        <begin position="551"/>
        <end position="561"/>
    </location>
</feature>
<feature type="domain" description="RRM" evidence="4">
    <location>
        <begin position="457"/>
        <end position="535"/>
    </location>
</feature>
<feature type="region of interest" description="Disordered" evidence="3">
    <location>
        <begin position="128"/>
        <end position="173"/>
    </location>
</feature>
<proteinExistence type="predicted"/>
<dbReference type="SMART" id="SM00360">
    <property type="entry name" value="RRM"/>
    <property type="match status" value="1"/>
</dbReference>
<reference evidence="5" key="2">
    <citation type="submission" date="2021-02" db="EMBL/GenBank/DDBJ databases">
        <title>Aspergillus puulaauensis MK2 genome sequence.</title>
        <authorList>
            <person name="Futagami T."/>
            <person name="Mori K."/>
            <person name="Kadooka C."/>
            <person name="Tanaka T."/>
        </authorList>
    </citation>
    <scope>NUCLEOTIDE SEQUENCE</scope>
    <source>
        <strain evidence="5">MK2</strain>
    </source>
</reference>
<reference evidence="5" key="1">
    <citation type="submission" date="2021-01" db="EMBL/GenBank/DDBJ databases">
        <authorList>
            <consortium name="Aspergillus puulaauensis MK2 genome sequencing consortium"/>
            <person name="Kazuki M."/>
            <person name="Futagami T."/>
        </authorList>
    </citation>
    <scope>NUCLEOTIDE SEQUENCE</scope>
    <source>
        <strain evidence="5">MK2</strain>
    </source>
</reference>
<feature type="region of interest" description="Disordered" evidence="3">
    <location>
        <begin position="192"/>
        <end position="217"/>
    </location>
</feature>
<keyword evidence="6" id="KW-1185">Reference proteome</keyword>
<dbReference type="SUPFAM" id="SSF54928">
    <property type="entry name" value="RNA-binding domain, RBD"/>
    <property type="match status" value="1"/>
</dbReference>
<dbReference type="Pfam" id="PF00076">
    <property type="entry name" value="RRM_1"/>
    <property type="match status" value="1"/>
</dbReference>
<name>A0A7R7XJ05_9EURO</name>
<feature type="compositionally biased region" description="Polar residues" evidence="3">
    <location>
        <begin position="196"/>
        <end position="214"/>
    </location>
</feature>
<feature type="region of interest" description="Disordered" evidence="3">
    <location>
        <begin position="691"/>
        <end position="772"/>
    </location>
</feature>
<sequence length="831" mass="91123">MLKPFLIRDFEEDSQQPDIIEDTASDLYNATDVSVGPQRRHGLVQLAAEDYDEIAYIHPQARLTYLDEDDGETITVGSSLELAQRLDEPPPQITDTGFPTTIHLFDIKRRKSITDIWKRFGFDDRAKRAESPDAQVVVDDRNDRDATPEPNTSCEEKLDLHNEETNTTGNDAPESLLSAFEAAMAGVMNETRHDPTANTSSRNPQTESSSNLPRETTEAFASAIRSVIEAAESISSGVRSKLPELERHLENARRALPNDITDSMRNAFMVFEDQVKAMVSALNNLPETIRRDNGPGNARRFPEIPTPAEALNGFRDMGAQLGGIGQSLLDTFESSVRSAWAGQPESFFTGFPNYSSQSNNPPTSGPGNPTTTPFQPRDATASPFAFPFGSIPSPATIPPQAPPPTFWGPPYPRPFPMSWYAPGPLPFTANPGPGAVPQPPSDLPSSEPHSFEPIPSRSLFIGNLGFNVTERMVKDVFTSKGLEVDVYLPLDSRTNKHAGFGYLTFPTDDAATSGLIELQGAVIDGHCINLEYVDHTPITSLAHRATEHSNADTASSPQTSGVVRRDTADDSPSTGRDNNSGSKPNNETVHDRLLAQTEARFPPVSQLDAHMLAGQSTTPKIKDATNAEEAVDAATGSTAVPPHHIPGSFPQETYNAPIRETPAEAGPTPWVREPHNSRHAHYHFHPRRAATVRLPGPDPRSFDPFEPQPGLRRRATERHSLRGNGRHAGPRHRASFHQFSQTPQEQAPERTQPLGAHAEESAPYVTNKEVKKQQKQRAIDECINALSQMGYGNEEDGGRQRLAIYAAAAKGELVEAIEMIEEERKAYEQRG</sequence>
<dbReference type="OrthoDB" id="193499at2759"/>
<evidence type="ECO:0000313" key="6">
    <source>
        <dbReference type="Proteomes" id="UP000654913"/>
    </source>
</evidence>
<feature type="compositionally biased region" description="Basic and acidic residues" evidence="3">
    <location>
        <begin position="138"/>
        <end position="147"/>
    </location>
</feature>
<dbReference type="InterPro" id="IPR012677">
    <property type="entry name" value="Nucleotide-bd_a/b_plait_sf"/>
</dbReference>
<keyword evidence="1 2" id="KW-0694">RNA-binding</keyword>
<feature type="region of interest" description="Disordered" evidence="3">
    <location>
        <begin position="545"/>
        <end position="587"/>
    </location>
</feature>
<dbReference type="KEGG" id="apuu:APUU_30455A"/>
<feature type="compositionally biased region" description="Basic residues" evidence="3">
    <location>
        <begin position="724"/>
        <end position="735"/>
    </location>
</feature>
<evidence type="ECO:0000256" key="3">
    <source>
        <dbReference type="SAM" id="MobiDB-lite"/>
    </source>
</evidence>
<dbReference type="Proteomes" id="UP000654913">
    <property type="component" value="Chromosome 3"/>
</dbReference>
<dbReference type="RefSeq" id="XP_041554424.1">
    <property type="nucleotide sequence ID" value="XM_041701550.1"/>
</dbReference>